<name>A0A8S1P9D9_PARPR</name>
<gene>
    <name evidence="1" type="ORF">PPRIM_AZ9-3.1.T1090118</name>
</gene>
<dbReference type="Proteomes" id="UP000688137">
    <property type="component" value="Unassembled WGS sequence"/>
</dbReference>
<protein>
    <submittedName>
        <fullName evidence="1">Uncharacterized protein</fullName>
    </submittedName>
</protein>
<accession>A0A8S1P9D9</accession>
<comment type="caution">
    <text evidence="1">The sequence shown here is derived from an EMBL/GenBank/DDBJ whole genome shotgun (WGS) entry which is preliminary data.</text>
</comment>
<dbReference type="EMBL" id="CAJJDM010000112">
    <property type="protein sequence ID" value="CAD8099381.1"/>
    <property type="molecule type" value="Genomic_DNA"/>
</dbReference>
<keyword evidence="2" id="KW-1185">Reference proteome</keyword>
<organism evidence="1 2">
    <name type="scientific">Paramecium primaurelia</name>
    <dbReference type="NCBI Taxonomy" id="5886"/>
    <lineage>
        <taxon>Eukaryota</taxon>
        <taxon>Sar</taxon>
        <taxon>Alveolata</taxon>
        <taxon>Ciliophora</taxon>
        <taxon>Intramacronucleata</taxon>
        <taxon>Oligohymenophorea</taxon>
        <taxon>Peniculida</taxon>
        <taxon>Parameciidae</taxon>
        <taxon>Paramecium</taxon>
    </lineage>
</organism>
<proteinExistence type="predicted"/>
<evidence type="ECO:0000313" key="1">
    <source>
        <dbReference type="EMBL" id="CAD8099381.1"/>
    </source>
</evidence>
<dbReference type="AlphaFoldDB" id="A0A8S1P9D9"/>
<sequence>MKQMNFLIILLYPPRIYGMLKCKFLNRKQTQFKQNHRIEIQKMAHVSMMKIKQNKYFNTKYSQNYI</sequence>
<evidence type="ECO:0000313" key="2">
    <source>
        <dbReference type="Proteomes" id="UP000688137"/>
    </source>
</evidence>
<reference evidence="1" key="1">
    <citation type="submission" date="2021-01" db="EMBL/GenBank/DDBJ databases">
        <authorList>
            <consortium name="Genoscope - CEA"/>
            <person name="William W."/>
        </authorList>
    </citation>
    <scope>NUCLEOTIDE SEQUENCE</scope>
</reference>